<evidence type="ECO:0000256" key="10">
    <source>
        <dbReference type="SAM" id="MobiDB-lite"/>
    </source>
</evidence>
<evidence type="ECO:0000256" key="2">
    <source>
        <dbReference type="ARBA" id="ARBA00012702"/>
    </source>
</evidence>
<evidence type="ECO:0000256" key="7">
    <source>
        <dbReference type="ARBA" id="ARBA00022737"/>
    </source>
</evidence>
<feature type="compositionally biased region" description="Gly residues" evidence="10">
    <location>
        <begin position="9"/>
        <end position="22"/>
    </location>
</feature>
<name>A0ABP1C3B6_9BRYO</name>
<evidence type="ECO:0000259" key="11">
    <source>
        <dbReference type="Pfam" id="PF00432"/>
    </source>
</evidence>
<evidence type="ECO:0000313" key="12">
    <source>
        <dbReference type="EMBL" id="CAK9883008.1"/>
    </source>
</evidence>
<dbReference type="Proteomes" id="UP001497522">
    <property type="component" value="Chromosome 9"/>
</dbReference>
<accession>A0ABP1C3B6</accession>
<keyword evidence="4 9" id="KW-0637">Prenyltransferase</keyword>
<organism evidence="12 13">
    <name type="scientific">Sphagnum jensenii</name>
    <dbReference type="NCBI Taxonomy" id="128206"/>
    <lineage>
        <taxon>Eukaryota</taxon>
        <taxon>Viridiplantae</taxon>
        <taxon>Streptophyta</taxon>
        <taxon>Embryophyta</taxon>
        <taxon>Bryophyta</taxon>
        <taxon>Sphagnophytina</taxon>
        <taxon>Sphagnopsida</taxon>
        <taxon>Sphagnales</taxon>
        <taxon>Sphagnaceae</taxon>
        <taxon>Sphagnum</taxon>
    </lineage>
</organism>
<evidence type="ECO:0000256" key="6">
    <source>
        <dbReference type="ARBA" id="ARBA00022723"/>
    </source>
</evidence>
<keyword evidence="5 9" id="KW-0808">Transferase</keyword>
<keyword evidence="8 9" id="KW-0862">Zinc</keyword>
<comment type="catalytic activity">
    <reaction evidence="9">
        <text>L-cysteinyl-[protein] + (2E,6E)-farnesyl diphosphate = S-(2E,6E)-farnesyl-L-cysteinyl-[protein] + diphosphate</text>
        <dbReference type="Rhea" id="RHEA:13345"/>
        <dbReference type="Rhea" id="RHEA-COMP:10131"/>
        <dbReference type="Rhea" id="RHEA-COMP:11535"/>
        <dbReference type="ChEBI" id="CHEBI:29950"/>
        <dbReference type="ChEBI" id="CHEBI:33019"/>
        <dbReference type="ChEBI" id="CHEBI:86019"/>
        <dbReference type="ChEBI" id="CHEBI:175763"/>
    </reaction>
</comment>
<evidence type="ECO:0000256" key="5">
    <source>
        <dbReference type="ARBA" id="ARBA00022679"/>
    </source>
</evidence>
<evidence type="ECO:0000256" key="3">
    <source>
        <dbReference type="ARBA" id="ARBA00015798"/>
    </source>
</evidence>
<evidence type="ECO:0000256" key="8">
    <source>
        <dbReference type="ARBA" id="ARBA00022833"/>
    </source>
</evidence>
<dbReference type="SUPFAM" id="SSF48239">
    <property type="entry name" value="Terpenoid cyclases/Protein prenyltransferases"/>
    <property type="match status" value="1"/>
</dbReference>
<comment type="subunit">
    <text evidence="9">Heterodimer of FTA and FTB.</text>
</comment>
<comment type="cofactor">
    <cofactor evidence="9">
        <name>Zn(2+)</name>
        <dbReference type="ChEBI" id="CHEBI:29105"/>
    </cofactor>
    <text evidence="9">Binds 1 zinc ion per subunit.</text>
</comment>
<keyword evidence="13" id="KW-1185">Reference proteome</keyword>
<evidence type="ECO:0000256" key="1">
    <source>
        <dbReference type="ARBA" id="ARBA00010497"/>
    </source>
</evidence>
<dbReference type="Pfam" id="PF00432">
    <property type="entry name" value="Prenyltrans"/>
    <property type="match status" value="1"/>
</dbReference>
<keyword evidence="7" id="KW-0677">Repeat</keyword>
<feature type="domain" description="Prenyltransferase alpha-alpha toroid" evidence="11">
    <location>
        <begin position="65"/>
        <end position="457"/>
    </location>
</feature>
<dbReference type="PANTHER" id="PTHR11774">
    <property type="entry name" value="GERANYLGERANYL TRANSFERASE TYPE BETA SUBUNIT"/>
    <property type="match status" value="1"/>
</dbReference>
<evidence type="ECO:0000313" key="13">
    <source>
        <dbReference type="Proteomes" id="UP001497522"/>
    </source>
</evidence>
<dbReference type="InterPro" id="IPR008930">
    <property type="entry name" value="Terpenoid_cyclase/PrenylTrfase"/>
</dbReference>
<dbReference type="CDD" id="cd02893">
    <property type="entry name" value="FTase"/>
    <property type="match status" value="1"/>
</dbReference>
<evidence type="ECO:0000256" key="9">
    <source>
        <dbReference type="RuleBase" id="RU365056"/>
    </source>
</evidence>
<dbReference type="PANTHER" id="PTHR11774:SF6">
    <property type="entry name" value="PROTEIN FARNESYLTRANSFERASE SUBUNIT BETA"/>
    <property type="match status" value="1"/>
</dbReference>
<dbReference type="Gene3D" id="1.50.10.20">
    <property type="match status" value="1"/>
</dbReference>
<dbReference type="EC" id="2.5.1.58" evidence="2 9"/>
<feature type="region of interest" description="Disordered" evidence="10">
    <location>
        <begin position="1"/>
        <end position="36"/>
    </location>
</feature>
<reference evidence="12" key="1">
    <citation type="submission" date="2024-03" db="EMBL/GenBank/DDBJ databases">
        <authorList>
            <consortium name="ELIXIR-Norway"/>
            <consortium name="Elixir Norway"/>
        </authorList>
    </citation>
    <scope>NUCLEOTIDE SEQUENCE</scope>
</reference>
<dbReference type="InterPro" id="IPR001330">
    <property type="entry name" value="Prenyltrans"/>
</dbReference>
<comment type="similarity">
    <text evidence="1 9">Belongs to the protein prenyltransferase subunit beta family.</text>
</comment>
<keyword evidence="6 9" id="KW-0479">Metal-binding</keyword>
<protein>
    <recommendedName>
        <fullName evidence="3 9">Protein farnesyltransferase subunit beta</fullName>
        <shortName evidence="9">FTase-beta</shortName>
        <ecNumber evidence="2 9">2.5.1.58</ecNumber>
    </recommendedName>
</protein>
<comment type="function">
    <text evidence="9">Catalyzes the transfer of a farnesyl moiety from farnesyl diphosphate to a cysteine at the fourth position from the C-terminus of several proteins. The beta subunit is responsible for peptide-binding.</text>
</comment>
<evidence type="ECO:0000256" key="4">
    <source>
        <dbReference type="ARBA" id="ARBA00022602"/>
    </source>
</evidence>
<sequence length="480" mass="52132">MASSAAGAAAGGGGGGGGGGEQRGSPSTSVSERMQKSLEDSVETLLGAFASAANQHTTSLLLELWRDEHVKYLKKGYQHLSSTYSVLDSSRPWLCYWILHSLAMLNQHYSSAVCNRSIDFLSRCQDKHGGYGGGPGQMPHLATTYAAVNALVTMGGEKALASIDREKTLQFFLRMKQPFGGFRMHDEGEIDVRGCYTAVSVAHILDIMVPELLENIPEYICSCQTYEGGIGGEPGAEAHGGYTYCGLATLALMNRVDVLDLPSLVNWVVFRQGAVEGGFQGRTNKLVDGCYSFWQGGVFSLLQRMMPELISQQEGWNGPLLAASQGFSSTSDASNCVEEVAGDETEGSVDVEKEKRTSQRSNVINQFMSTDDQLLYGPLFNAQALQGYILLCCQVLEGGLRDKPKKSADYYHTCYCLSGLTLAQDSASHRINAPPPPRAVLGPYSNLLEPVHPLCNVVLRRYYEAVRFFRHSPPVASYLG</sequence>
<dbReference type="EMBL" id="OZ023710">
    <property type="protein sequence ID" value="CAK9883008.1"/>
    <property type="molecule type" value="Genomic_DNA"/>
</dbReference>
<dbReference type="InterPro" id="IPR045089">
    <property type="entry name" value="PGGT1B-like"/>
</dbReference>
<gene>
    <name evidence="12" type="ORF">CSSPJE1EN2_LOCUS24259</name>
</gene>
<dbReference type="InterPro" id="IPR026872">
    <property type="entry name" value="FTB"/>
</dbReference>
<proteinExistence type="inferred from homology"/>